<dbReference type="OrthoDB" id="2306007at2759"/>
<feature type="transmembrane region" description="Helical" evidence="2">
    <location>
        <begin position="12"/>
        <end position="34"/>
    </location>
</feature>
<dbReference type="Pfam" id="PF20680">
    <property type="entry name" value="DUF6817"/>
    <property type="match status" value="1"/>
</dbReference>
<dbReference type="AlphaFoldDB" id="C1N2I6"/>
<evidence type="ECO:0000313" key="5">
    <source>
        <dbReference type="Proteomes" id="UP000001876"/>
    </source>
</evidence>
<dbReference type="Proteomes" id="UP000001876">
    <property type="component" value="Unassembled WGS sequence"/>
</dbReference>
<dbReference type="InterPro" id="IPR049202">
    <property type="entry name" value="DUF6817"/>
</dbReference>
<dbReference type="RefSeq" id="XP_003062094.1">
    <property type="nucleotide sequence ID" value="XM_003062048.1"/>
</dbReference>
<feature type="domain" description="DUF6817" evidence="3">
    <location>
        <begin position="96"/>
        <end position="178"/>
    </location>
</feature>
<proteinExistence type="predicted"/>
<evidence type="ECO:0000256" key="1">
    <source>
        <dbReference type="SAM" id="MobiDB-lite"/>
    </source>
</evidence>
<evidence type="ECO:0000259" key="3">
    <source>
        <dbReference type="Pfam" id="PF20680"/>
    </source>
</evidence>
<dbReference type="GeneID" id="9687320"/>
<protein>
    <submittedName>
        <fullName evidence="4">Predicted protein</fullName>
    </submittedName>
</protein>
<keyword evidence="2" id="KW-1133">Transmembrane helix</keyword>
<sequence>MAAKLVLRVVDVVLAVLARLLFLLFAYSCGWSLLTKAELDAARWSADDSRPPIEDASALFLHDLDDLDDLDDDDDAKKKRKREKADAELEDRVAAMLRARGSSSTPHLDGVTLDDHLSHVASILKRWRAPRSIVVAGLAHTAFGSEFLPVRAMPFASRRVAEETCGAWAERMMFLYGTASQSKLYRAVMREREDEEEEEDDDARKNSPHHHRFEVTNVYTNETMPLTHAEAGFLLMMHAADVASTIFASKKNLRIKTHPTARTYYRGAFAIHALRRAARRLAAAEASEEGPFVGRKEKVDAYAALAAACETDAVREIVDASMPRLQEPTLERRTRRLRGAWTDAWCAFRCVGVIDMETWLPWGDPFA</sequence>
<feature type="region of interest" description="Disordered" evidence="1">
    <location>
        <begin position="189"/>
        <end position="211"/>
    </location>
</feature>
<dbReference type="OMA" id="DAWCAFR"/>
<gene>
    <name evidence="4" type="ORF">MICPUCDRAFT_48361</name>
</gene>
<evidence type="ECO:0000256" key="2">
    <source>
        <dbReference type="SAM" id="Phobius"/>
    </source>
</evidence>
<name>C1N2I6_MICPC</name>
<keyword evidence="5" id="KW-1185">Reference proteome</keyword>
<accession>C1N2I6</accession>
<organism evidence="5">
    <name type="scientific">Micromonas pusilla (strain CCMP1545)</name>
    <name type="common">Picoplanktonic green alga</name>
    <dbReference type="NCBI Taxonomy" id="564608"/>
    <lineage>
        <taxon>Eukaryota</taxon>
        <taxon>Viridiplantae</taxon>
        <taxon>Chlorophyta</taxon>
        <taxon>Mamiellophyceae</taxon>
        <taxon>Mamiellales</taxon>
        <taxon>Mamiellaceae</taxon>
        <taxon>Micromonas</taxon>
    </lineage>
</organism>
<dbReference type="EMBL" id="GG663745">
    <property type="protein sequence ID" value="EEH53806.1"/>
    <property type="molecule type" value="Genomic_DNA"/>
</dbReference>
<reference evidence="4 5" key="1">
    <citation type="journal article" date="2009" name="Science">
        <title>Green evolution and dynamic adaptations revealed by genomes of the marine picoeukaryotes Micromonas.</title>
        <authorList>
            <person name="Worden A.Z."/>
            <person name="Lee J.H."/>
            <person name="Mock T."/>
            <person name="Rouze P."/>
            <person name="Simmons M.P."/>
            <person name="Aerts A.L."/>
            <person name="Allen A.E."/>
            <person name="Cuvelier M.L."/>
            <person name="Derelle E."/>
            <person name="Everett M.V."/>
            <person name="Foulon E."/>
            <person name="Grimwood J."/>
            <person name="Gundlach H."/>
            <person name="Henrissat B."/>
            <person name="Napoli C."/>
            <person name="McDonald S.M."/>
            <person name="Parker M.S."/>
            <person name="Rombauts S."/>
            <person name="Salamov A."/>
            <person name="Von Dassow P."/>
            <person name="Badger J.H."/>
            <person name="Coutinho P.M."/>
            <person name="Demir E."/>
            <person name="Dubchak I."/>
            <person name="Gentemann C."/>
            <person name="Eikrem W."/>
            <person name="Gready J.E."/>
            <person name="John U."/>
            <person name="Lanier W."/>
            <person name="Lindquist E.A."/>
            <person name="Lucas S."/>
            <person name="Mayer K.F."/>
            <person name="Moreau H."/>
            <person name="Not F."/>
            <person name="Otillar R."/>
            <person name="Panaud O."/>
            <person name="Pangilinan J."/>
            <person name="Paulsen I."/>
            <person name="Piegu B."/>
            <person name="Poliakov A."/>
            <person name="Robbens S."/>
            <person name="Schmutz J."/>
            <person name="Toulza E."/>
            <person name="Wyss T."/>
            <person name="Zelensky A."/>
            <person name="Zhou K."/>
            <person name="Armbrust E.V."/>
            <person name="Bhattacharya D."/>
            <person name="Goodenough U.W."/>
            <person name="Van de Peer Y."/>
            <person name="Grigoriev I.V."/>
        </authorList>
    </citation>
    <scope>NUCLEOTIDE SEQUENCE [LARGE SCALE GENOMIC DNA]</scope>
    <source>
        <strain evidence="4 5">CCMP1545</strain>
    </source>
</reference>
<keyword evidence="2" id="KW-0812">Transmembrane</keyword>
<keyword evidence="2" id="KW-0472">Membrane</keyword>
<dbReference type="KEGG" id="mpp:MICPUCDRAFT_48361"/>
<evidence type="ECO:0000313" key="4">
    <source>
        <dbReference type="EMBL" id="EEH53806.1"/>
    </source>
</evidence>